<organism evidence="10 11">
    <name type="scientific">Lactobacillus iners</name>
    <dbReference type="NCBI Taxonomy" id="147802"/>
    <lineage>
        <taxon>Bacteria</taxon>
        <taxon>Bacillati</taxon>
        <taxon>Bacillota</taxon>
        <taxon>Bacilli</taxon>
        <taxon>Lactobacillales</taxon>
        <taxon>Lactobacillaceae</taxon>
        <taxon>Lactobacillus</taxon>
    </lineage>
</organism>
<dbReference type="Gene3D" id="1.10.1760.20">
    <property type="match status" value="1"/>
</dbReference>
<evidence type="ECO:0000256" key="1">
    <source>
        <dbReference type="ARBA" id="ARBA00004651"/>
    </source>
</evidence>
<evidence type="ECO:0000256" key="9">
    <source>
        <dbReference type="SAM" id="Phobius"/>
    </source>
</evidence>
<comment type="similarity">
    <text evidence="2 8">Belongs to the prokaryotic riboflavin transporter (P-RFT) (TC 2.A.87) family.</text>
</comment>
<feature type="transmembrane region" description="Helical" evidence="9">
    <location>
        <begin position="15"/>
        <end position="38"/>
    </location>
</feature>
<dbReference type="InterPro" id="IPR025720">
    <property type="entry name" value="RibU"/>
</dbReference>
<dbReference type="EMBL" id="CP049228">
    <property type="protein sequence ID" value="QIH23765.1"/>
    <property type="molecule type" value="Genomic_DNA"/>
</dbReference>
<dbReference type="Pfam" id="PF12822">
    <property type="entry name" value="ECF_trnsprt"/>
    <property type="match status" value="1"/>
</dbReference>
<feature type="transmembrane region" description="Helical" evidence="9">
    <location>
        <begin position="50"/>
        <end position="79"/>
    </location>
</feature>
<proteinExistence type="inferred from homology"/>
<dbReference type="GO" id="GO:0005886">
    <property type="term" value="C:plasma membrane"/>
    <property type="evidence" value="ECO:0007669"/>
    <property type="project" value="UniProtKB-SubCell"/>
</dbReference>
<accession>A0A6G7B8W1</accession>
<gene>
    <name evidence="10" type="ORF">G6Z83_03440</name>
</gene>
<dbReference type="PANTHER" id="PTHR38438">
    <property type="entry name" value="RIBOFLAVIN TRANSPORTER RIBU"/>
    <property type="match status" value="1"/>
</dbReference>
<evidence type="ECO:0000313" key="10">
    <source>
        <dbReference type="EMBL" id="QIH23765.1"/>
    </source>
</evidence>
<evidence type="ECO:0000256" key="2">
    <source>
        <dbReference type="ARBA" id="ARBA00005540"/>
    </source>
</evidence>
<evidence type="ECO:0000256" key="4">
    <source>
        <dbReference type="ARBA" id="ARBA00022475"/>
    </source>
</evidence>
<evidence type="ECO:0000256" key="7">
    <source>
        <dbReference type="ARBA" id="ARBA00023136"/>
    </source>
</evidence>
<sequence length="197" mass="22254">MRRYQKVNNINELKMLLLSMMLGVFSFIVMQISIPIIPGASFLKLDCSDIIIMISFFVFNPIVGSTVAIVRGILCLIIGGFNLIALLGQIAALVASLCYIFPIYFWSKNKMYMLKYNIIGILLGTCGLTISMSIINYYVLLPLYMQLVNFKINDLMAYILFLIAPFNLIKGIINGILFLILSNKIIPTLQKFIEKNC</sequence>
<dbReference type="PANTHER" id="PTHR38438:SF1">
    <property type="entry name" value="RIBOFLAVIN TRANSPORTER RIBU"/>
    <property type="match status" value="1"/>
</dbReference>
<keyword evidence="3 8" id="KW-0813">Transport</keyword>
<keyword evidence="6 9" id="KW-1133">Transmembrane helix</keyword>
<reference evidence="10 11" key="1">
    <citation type="submission" date="2020-02" db="EMBL/GenBank/DDBJ databases">
        <title>Complete genome sequences of six Lactobacillus iners strains isolated from the human vagina.</title>
        <authorList>
            <person name="France M.T."/>
            <person name="Rutt L."/>
            <person name="Narina S."/>
            <person name="Arbaugh S."/>
            <person name="Humphrys M.S."/>
            <person name="Ma B."/>
            <person name="Hayward M.R."/>
            <person name="Relman D."/>
            <person name="Kwon D.S."/>
            <person name="Ravel J."/>
        </authorList>
    </citation>
    <scope>NUCLEOTIDE SEQUENCE [LARGE SCALE GENOMIC DNA]</scope>
    <source>
        <strain evidence="10 11">C0210C1</strain>
    </source>
</reference>
<dbReference type="RefSeq" id="WP_164823983.1">
    <property type="nucleotide sequence ID" value="NZ_CP049228.1"/>
</dbReference>
<comment type="function">
    <text evidence="8">Probably a riboflavin-binding protein that interacts with the energy-coupling factor (ECF) ABC-transporter complex.</text>
</comment>
<feature type="transmembrane region" description="Helical" evidence="9">
    <location>
        <begin position="85"/>
        <end position="106"/>
    </location>
</feature>
<protein>
    <recommendedName>
        <fullName evidence="8">Riboflavin transporter</fullName>
    </recommendedName>
</protein>
<dbReference type="InterPro" id="IPR024529">
    <property type="entry name" value="ECF_trnsprt_substrate-spec"/>
</dbReference>
<evidence type="ECO:0000256" key="3">
    <source>
        <dbReference type="ARBA" id="ARBA00022448"/>
    </source>
</evidence>
<evidence type="ECO:0000313" key="11">
    <source>
        <dbReference type="Proteomes" id="UP000501676"/>
    </source>
</evidence>
<keyword evidence="5 9" id="KW-0812">Transmembrane</keyword>
<feature type="transmembrane region" description="Helical" evidence="9">
    <location>
        <begin position="155"/>
        <end position="181"/>
    </location>
</feature>
<keyword evidence="7 8" id="KW-0472">Membrane</keyword>
<comment type="subcellular location">
    <subcellularLocation>
        <location evidence="1">Cell membrane</location>
        <topology evidence="1">Multi-pass membrane protein</topology>
    </subcellularLocation>
</comment>
<name>A0A6G7B8W1_9LACO</name>
<evidence type="ECO:0000256" key="6">
    <source>
        <dbReference type="ARBA" id="ARBA00022989"/>
    </source>
</evidence>
<dbReference type="PIRSF" id="PIRSF037778">
    <property type="entry name" value="UCP037778_transp_RibU"/>
    <property type="match status" value="1"/>
</dbReference>
<keyword evidence="4 8" id="KW-1003">Cell membrane</keyword>
<feature type="transmembrane region" description="Helical" evidence="9">
    <location>
        <begin position="118"/>
        <end position="140"/>
    </location>
</feature>
<dbReference type="AlphaFoldDB" id="A0A6G7B8W1"/>
<dbReference type="Proteomes" id="UP000501676">
    <property type="component" value="Chromosome"/>
</dbReference>
<dbReference type="GO" id="GO:0032217">
    <property type="term" value="F:riboflavin transmembrane transporter activity"/>
    <property type="evidence" value="ECO:0007669"/>
    <property type="project" value="UniProtKB-UniRule"/>
</dbReference>
<evidence type="ECO:0000256" key="8">
    <source>
        <dbReference type="PIRNR" id="PIRNR037778"/>
    </source>
</evidence>
<evidence type="ECO:0000256" key="5">
    <source>
        <dbReference type="ARBA" id="ARBA00022692"/>
    </source>
</evidence>